<dbReference type="OrthoDB" id="9781691at2"/>
<sequence>MSKPVLRRSLLLASAVMLAVMPTTSIARDPASSPGASGVGVISEKEAVARADRLLAQMTLEEKVGQISQRFDIASLFPTGASAPPGMPAMTPLDDNVRKAELGSLLFVHEPAVANKYQKIAVEQTRLKIPLLLGYDVIWGMRTMFPVPIGGAASFDPAGVEQARAIAASEARALGIHWTFAPMVDIARDPRWGRIVEGAGEDPYLGAAMAAAQVRGFQGDHIGAAGHIVAGPKHFVGYGASVGGRDYDSAYLSDSELYNVYLPPFAAAINAGAGNIMSAYMDLNDVPASANKRLLTDILRGDLGFKGWVVTDASAVHNLVKQGFAADGADASVRAITAGVDMEMSTAPNAFSTLVASVRAGKVPMKRIDEAVRRVLMVKYRLGLFENPYVDAAAAERITSDPAHAMAAQVAAERSLVLLKNDGNALPLVAGAQKRVAVIGAMADSPGDTTLSLAFPQDAVKAVTVFKGISERLSGIATVETTPGVQLSRLVPSPLAMLLGPVTPWTPAQAADELKKAVGLAARSDVVILTLGEKIEMSSEQASRSDLALPGDQRKLLDAVLATGKPVIVVLMNGRPLDLTGVYDKVPAILEAWYPGSRGGTAVARALFGDVNPGGKTPVTWPRSVGQVPTYYARNLSHDPDGAGRRYWDAPSTPLIPFGFGLSYTSFTIAPPTVDKAELAPGGKVVVSTMVTNTGARAGDEVVQLYIHQRAGRQSRPIRLLQGFRRVTLAPGESQQVSFTLDEANVRYWNSIERGWVIDPGTFDAWIGNSSLADAHTSFIVSGAPRAAH</sequence>
<dbReference type="InterPro" id="IPR036881">
    <property type="entry name" value="Glyco_hydro_3_C_sf"/>
</dbReference>
<evidence type="ECO:0000256" key="6">
    <source>
        <dbReference type="ARBA" id="ARBA00023295"/>
    </source>
</evidence>
<dbReference type="FunFam" id="3.20.20.300:FF:000005">
    <property type="entry name" value="Periplasmic beta-glucosidase"/>
    <property type="match status" value="1"/>
</dbReference>
<dbReference type="InterPro" id="IPR017853">
    <property type="entry name" value="GH"/>
</dbReference>
<dbReference type="SMART" id="SM01217">
    <property type="entry name" value="Fn3_like"/>
    <property type="match status" value="1"/>
</dbReference>
<dbReference type="InterPro" id="IPR013783">
    <property type="entry name" value="Ig-like_fold"/>
</dbReference>
<dbReference type="EC" id="3.2.1.21" evidence="3"/>
<evidence type="ECO:0000256" key="8">
    <source>
        <dbReference type="ARBA" id="ARBA00032194"/>
    </source>
</evidence>
<reference evidence="12 13" key="1">
    <citation type="submission" date="2019-07" db="EMBL/GenBank/DDBJ databases">
        <title>Sphingomonas solaris sp. nov., isolated from a solar panel from Boston, Massachusetts.</title>
        <authorList>
            <person name="Tanner K."/>
            <person name="Pascual J."/>
            <person name="Mancuso C."/>
            <person name="Pereto J."/>
            <person name="Khalil A."/>
            <person name="Vilanova C."/>
        </authorList>
    </citation>
    <scope>NUCLEOTIDE SEQUENCE [LARGE SCALE GENOMIC DNA]</scope>
    <source>
        <strain evidence="12 13">R4DWN</strain>
    </source>
</reference>
<dbReference type="Pfam" id="PF00933">
    <property type="entry name" value="Glyco_hydro_3"/>
    <property type="match status" value="1"/>
</dbReference>
<evidence type="ECO:0000256" key="3">
    <source>
        <dbReference type="ARBA" id="ARBA00012744"/>
    </source>
</evidence>
<dbReference type="InterPro" id="IPR001764">
    <property type="entry name" value="Glyco_hydro_3_N"/>
</dbReference>
<feature type="signal peptide" evidence="10">
    <location>
        <begin position="1"/>
        <end position="27"/>
    </location>
</feature>
<keyword evidence="6" id="KW-0326">Glycosidase</keyword>
<evidence type="ECO:0000256" key="7">
    <source>
        <dbReference type="ARBA" id="ARBA00031448"/>
    </source>
</evidence>
<evidence type="ECO:0000256" key="5">
    <source>
        <dbReference type="ARBA" id="ARBA00022801"/>
    </source>
</evidence>
<keyword evidence="5" id="KW-0378">Hydrolase</keyword>
<dbReference type="GO" id="GO:0009251">
    <property type="term" value="P:glucan catabolic process"/>
    <property type="evidence" value="ECO:0007669"/>
    <property type="project" value="TreeGrafter"/>
</dbReference>
<comment type="similarity">
    <text evidence="2">Belongs to the glycosyl hydrolase 3 family.</text>
</comment>
<dbReference type="Pfam" id="PF14310">
    <property type="entry name" value="Fn3-like"/>
    <property type="match status" value="1"/>
</dbReference>
<feature type="chain" id="PRO_5022145588" description="beta-glucosidase" evidence="10">
    <location>
        <begin position="28"/>
        <end position="789"/>
    </location>
</feature>
<dbReference type="InterPro" id="IPR036962">
    <property type="entry name" value="Glyco_hydro_3_N_sf"/>
</dbReference>
<dbReference type="Gene3D" id="2.60.40.10">
    <property type="entry name" value="Immunoglobulins"/>
    <property type="match status" value="1"/>
</dbReference>
<gene>
    <name evidence="12" type="ORF">FOY91_10600</name>
</gene>
<dbReference type="Gene3D" id="3.20.20.300">
    <property type="entry name" value="Glycoside hydrolase, family 3, N-terminal domain"/>
    <property type="match status" value="1"/>
</dbReference>
<evidence type="ECO:0000313" key="12">
    <source>
        <dbReference type="EMBL" id="TVV74171.1"/>
    </source>
</evidence>
<evidence type="ECO:0000256" key="10">
    <source>
        <dbReference type="SAM" id="SignalP"/>
    </source>
</evidence>
<protein>
    <recommendedName>
        <fullName evidence="3">beta-glucosidase</fullName>
        <ecNumber evidence="3">3.2.1.21</ecNumber>
    </recommendedName>
    <alternativeName>
        <fullName evidence="9">Beta-D-glucoside glucohydrolase</fullName>
    </alternativeName>
    <alternativeName>
        <fullName evidence="7">Cellobiase</fullName>
    </alternativeName>
    <alternativeName>
        <fullName evidence="8">Gentiobiase</fullName>
    </alternativeName>
</protein>
<dbReference type="FunFam" id="2.60.40.10:FF:000495">
    <property type="entry name" value="Periplasmic beta-glucosidase"/>
    <property type="match status" value="1"/>
</dbReference>
<dbReference type="Pfam" id="PF01915">
    <property type="entry name" value="Glyco_hydro_3_C"/>
    <property type="match status" value="1"/>
</dbReference>
<dbReference type="Proteomes" id="UP000318681">
    <property type="component" value="Unassembled WGS sequence"/>
</dbReference>
<dbReference type="GO" id="GO:0008422">
    <property type="term" value="F:beta-glucosidase activity"/>
    <property type="evidence" value="ECO:0007669"/>
    <property type="project" value="UniProtKB-EC"/>
</dbReference>
<dbReference type="EMBL" id="VNIM01000037">
    <property type="protein sequence ID" value="TVV74171.1"/>
    <property type="molecule type" value="Genomic_DNA"/>
</dbReference>
<evidence type="ECO:0000259" key="11">
    <source>
        <dbReference type="SMART" id="SM01217"/>
    </source>
</evidence>
<keyword evidence="4 10" id="KW-0732">Signal</keyword>
<organism evidence="12 13">
    <name type="scientific">Alterirhizorhabdus solaris</name>
    <dbReference type="NCBI Taxonomy" id="2529389"/>
    <lineage>
        <taxon>Bacteria</taxon>
        <taxon>Pseudomonadati</taxon>
        <taxon>Pseudomonadota</taxon>
        <taxon>Alphaproteobacteria</taxon>
        <taxon>Sphingomonadales</taxon>
        <taxon>Rhizorhabdaceae</taxon>
        <taxon>Alterirhizorhabdus</taxon>
    </lineage>
</organism>
<evidence type="ECO:0000256" key="1">
    <source>
        <dbReference type="ARBA" id="ARBA00000448"/>
    </source>
</evidence>
<feature type="domain" description="Fibronectin type III-like" evidence="11">
    <location>
        <begin position="701"/>
        <end position="771"/>
    </location>
</feature>
<evidence type="ECO:0000256" key="4">
    <source>
        <dbReference type="ARBA" id="ARBA00022729"/>
    </source>
</evidence>
<comment type="catalytic activity">
    <reaction evidence="1">
        <text>Hydrolysis of terminal, non-reducing beta-D-glucosyl residues with release of beta-D-glucose.</text>
        <dbReference type="EC" id="3.2.1.21"/>
    </reaction>
</comment>
<evidence type="ECO:0000256" key="9">
    <source>
        <dbReference type="ARBA" id="ARBA00032594"/>
    </source>
</evidence>
<proteinExistence type="inferred from homology"/>
<comment type="caution">
    <text evidence="12">The sequence shown here is derived from an EMBL/GenBank/DDBJ whole genome shotgun (WGS) entry which is preliminary data.</text>
</comment>
<accession>A0A558R463</accession>
<dbReference type="Gene3D" id="3.40.50.1700">
    <property type="entry name" value="Glycoside hydrolase family 3 C-terminal domain"/>
    <property type="match status" value="1"/>
</dbReference>
<evidence type="ECO:0000313" key="13">
    <source>
        <dbReference type="Proteomes" id="UP000318681"/>
    </source>
</evidence>
<dbReference type="InterPro" id="IPR026891">
    <property type="entry name" value="Fn3-like"/>
</dbReference>
<dbReference type="InterPro" id="IPR002772">
    <property type="entry name" value="Glyco_hydro_3_C"/>
</dbReference>
<dbReference type="PANTHER" id="PTHR30620">
    <property type="entry name" value="PERIPLASMIC BETA-GLUCOSIDASE-RELATED"/>
    <property type="match status" value="1"/>
</dbReference>
<dbReference type="InterPro" id="IPR051915">
    <property type="entry name" value="Cellulose_Degrad_GH3"/>
</dbReference>
<name>A0A558R463_9SPHN</name>
<keyword evidence="13" id="KW-1185">Reference proteome</keyword>
<dbReference type="SUPFAM" id="SSF52279">
    <property type="entry name" value="Beta-D-glucan exohydrolase, C-terminal domain"/>
    <property type="match status" value="1"/>
</dbReference>
<dbReference type="AlphaFoldDB" id="A0A558R463"/>
<dbReference type="PANTHER" id="PTHR30620:SF16">
    <property type="entry name" value="LYSOSOMAL BETA GLUCOSIDASE"/>
    <property type="match status" value="1"/>
</dbReference>
<dbReference type="PRINTS" id="PR00133">
    <property type="entry name" value="GLHYDRLASE3"/>
</dbReference>
<dbReference type="SUPFAM" id="SSF51445">
    <property type="entry name" value="(Trans)glycosidases"/>
    <property type="match status" value="1"/>
</dbReference>
<evidence type="ECO:0000256" key="2">
    <source>
        <dbReference type="ARBA" id="ARBA00005336"/>
    </source>
</evidence>